<evidence type="ECO:0000256" key="4">
    <source>
        <dbReference type="ARBA" id="ARBA00034119"/>
    </source>
</evidence>
<dbReference type="PROSITE" id="PS50157">
    <property type="entry name" value="ZINC_FINGER_C2H2_2"/>
    <property type="match status" value="2"/>
</dbReference>
<evidence type="ECO:0000256" key="3">
    <source>
        <dbReference type="ARBA" id="ARBA00022833"/>
    </source>
</evidence>
<feature type="domain" description="C2H2-type" evidence="6">
    <location>
        <begin position="206"/>
        <end position="235"/>
    </location>
</feature>
<protein>
    <recommendedName>
        <fullName evidence="6">C2H2-type domain-containing protein</fullName>
    </recommendedName>
</protein>
<keyword evidence="2 5" id="KW-0863">Zinc-finger</keyword>
<dbReference type="PROSITE" id="PS00028">
    <property type="entry name" value="ZINC_FINGER_C2H2_1"/>
    <property type="match status" value="2"/>
</dbReference>
<dbReference type="InterPro" id="IPR036236">
    <property type="entry name" value="Znf_C2H2_sf"/>
</dbReference>
<dbReference type="EMBL" id="JAODUP010000085">
    <property type="protein sequence ID" value="KAK2163112.1"/>
    <property type="molecule type" value="Genomic_DNA"/>
</dbReference>
<keyword evidence="8" id="KW-1185">Reference proteome</keyword>
<dbReference type="SUPFAM" id="SSF57667">
    <property type="entry name" value="beta-beta-alpha zinc fingers"/>
    <property type="match status" value="2"/>
</dbReference>
<keyword evidence="3" id="KW-0862">Zinc</keyword>
<dbReference type="SMART" id="SM00355">
    <property type="entry name" value="ZnF_C2H2"/>
    <property type="match status" value="5"/>
</dbReference>
<accession>A0AAD9K1N3</accession>
<dbReference type="InterPro" id="IPR041661">
    <property type="entry name" value="ZN622/Rei1/Reh1_Znf-C2H2"/>
</dbReference>
<comment type="caution">
    <text evidence="7">The sequence shown here is derived from an EMBL/GenBank/DDBJ whole genome shotgun (WGS) entry which is preliminary data.</text>
</comment>
<dbReference type="Pfam" id="PF12756">
    <property type="entry name" value="zf-C2H2_2"/>
    <property type="match status" value="3"/>
</dbReference>
<feature type="domain" description="C2H2-type" evidence="6">
    <location>
        <begin position="345"/>
        <end position="374"/>
    </location>
</feature>
<dbReference type="Gene3D" id="3.30.160.60">
    <property type="entry name" value="Classic Zinc Finger"/>
    <property type="match status" value="1"/>
</dbReference>
<proteinExistence type="inferred from homology"/>
<dbReference type="Proteomes" id="UP001208570">
    <property type="component" value="Unassembled WGS sequence"/>
</dbReference>
<name>A0AAD9K1N3_9ANNE</name>
<sequence length="439" mass="51649">MSSDLPVLEPLSLAEPTDIRVDINSKKSEDGENSVAAVQCLFCEKCYAESVERDELLRHLLLAHKLVIADVKLIANFRRYLDYWRERFSEGSLTEFCSQIKTNTKLTDPEPSELYYLLCDALPEDKQIRIQLQKEKLEEILSEQQRERTDKDFYRKCLFCKQQFAGNRVELFDHMVYEHNFSVGKPDNMVYTGELLDLLDNTLHSLQCLYCEKTFKDRHVLKEHMRKKQHKRLNPKNKKYDKYYIINYLELGKNWESFQADVDDGEDWNHGDENGGADEWSEWQEPGAQTVCLFCEMISDDTDKIIQHMKETHKFDLPQIRKDLQLTFYQQVKLINYIRREIHQNICPVCQQRFDVKQVLMDHMNKAGHVSQVPAATVWDQPQYFFPTYENDTLLCGLDDSDDDSNNKPVSKLDTIVVPEDCPVKDSILLEKHIRDELL</sequence>
<organism evidence="7 8">
    <name type="scientific">Paralvinella palmiformis</name>
    <dbReference type="NCBI Taxonomy" id="53620"/>
    <lineage>
        <taxon>Eukaryota</taxon>
        <taxon>Metazoa</taxon>
        <taxon>Spiralia</taxon>
        <taxon>Lophotrochozoa</taxon>
        <taxon>Annelida</taxon>
        <taxon>Polychaeta</taxon>
        <taxon>Sedentaria</taxon>
        <taxon>Canalipalpata</taxon>
        <taxon>Terebellida</taxon>
        <taxon>Terebelliformia</taxon>
        <taxon>Alvinellidae</taxon>
        <taxon>Paralvinella</taxon>
    </lineage>
</organism>
<reference evidence="7" key="1">
    <citation type="journal article" date="2023" name="Mol. Biol. Evol.">
        <title>Third-Generation Sequencing Reveals the Adaptive Role of the Epigenome in Three Deep-Sea Polychaetes.</title>
        <authorList>
            <person name="Perez M."/>
            <person name="Aroh O."/>
            <person name="Sun Y."/>
            <person name="Lan Y."/>
            <person name="Juniper S.K."/>
            <person name="Young C.R."/>
            <person name="Angers B."/>
            <person name="Qian P.Y."/>
        </authorList>
    </citation>
    <scope>NUCLEOTIDE SEQUENCE</scope>
    <source>
        <strain evidence="7">P08H-3</strain>
    </source>
</reference>
<evidence type="ECO:0000313" key="7">
    <source>
        <dbReference type="EMBL" id="KAK2163112.1"/>
    </source>
</evidence>
<evidence type="ECO:0000256" key="1">
    <source>
        <dbReference type="ARBA" id="ARBA00022723"/>
    </source>
</evidence>
<dbReference type="InterPro" id="IPR040048">
    <property type="entry name" value="ZNF277"/>
</dbReference>
<evidence type="ECO:0000313" key="8">
    <source>
        <dbReference type="Proteomes" id="UP001208570"/>
    </source>
</evidence>
<evidence type="ECO:0000256" key="2">
    <source>
        <dbReference type="ARBA" id="ARBA00022771"/>
    </source>
</evidence>
<comment type="similarity">
    <text evidence="4">Belongs to the ZNF277 family.</text>
</comment>
<dbReference type="GO" id="GO:0008270">
    <property type="term" value="F:zinc ion binding"/>
    <property type="evidence" value="ECO:0007669"/>
    <property type="project" value="UniProtKB-KW"/>
</dbReference>
<evidence type="ECO:0000259" key="6">
    <source>
        <dbReference type="PROSITE" id="PS50157"/>
    </source>
</evidence>
<dbReference type="PANTHER" id="PTHR13267">
    <property type="entry name" value="ZINC FINGER PROTEIN 277"/>
    <property type="match status" value="1"/>
</dbReference>
<keyword evidence="1" id="KW-0479">Metal-binding</keyword>
<gene>
    <name evidence="7" type="ORF">LSH36_85g01007</name>
</gene>
<dbReference type="InterPro" id="IPR013087">
    <property type="entry name" value="Znf_C2H2_type"/>
</dbReference>
<dbReference type="AlphaFoldDB" id="A0AAD9K1N3"/>
<dbReference type="PANTHER" id="PTHR13267:SF3">
    <property type="entry name" value="ZINC FINGER PROTEIN 277"/>
    <property type="match status" value="1"/>
</dbReference>
<evidence type="ECO:0000256" key="5">
    <source>
        <dbReference type="PROSITE-ProRule" id="PRU00042"/>
    </source>
</evidence>